<evidence type="ECO:0000313" key="2">
    <source>
        <dbReference type="EMBL" id="ADB30188.1"/>
    </source>
</evidence>
<dbReference type="EMBL" id="CP001736">
    <property type="protein sequence ID" value="ADB30188.1"/>
    <property type="molecule type" value="Genomic_DNA"/>
</dbReference>
<feature type="transmembrane region" description="Helical" evidence="1">
    <location>
        <begin position="589"/>
        <end position="611"/>
    </location>
</feature>
<feature type="transmembrane region" description="Helical" evidence="1">
    <location>
        <begin position="369"/>
        <end position="389"/>
    </location>
</feature>
<keyword evidence="3" id="KW-1185">Reference proteome</keyword>
<evidence type="ECO:0000256" key="1">
    <source>
        <dbReference type="SAM" id="Phobius"/>
    </source>
</evidence>
<reference evidence="3" key="1">
    <citation type="submission" date="2009-09" db="EMBL/GenBank/DDBJ databases">
        <title>The complete genome of Kribbella flavida DSM 17836.</title>
        <authorList>
            <consortium name="US DOE Joint Genome Institute (JGI-PGF)"/>
            <person name="Lucas S."/>
            <person name="Copeland A."/>
            <person name="Lapidus A."/>
            <person name="Glavina del Rio T."/>
            <person name="Dalin E."/>
            <person name="Tice H."/>
            <person name="Bruce D."/>
            <person name="Goodwin L."/>
            <person name="Pitluck S."/>
            <person name="Kyrpides N."/>
            <person name="Mavromatis K."/>
            <person name="Ivanova N."/>
            <person name="Saunders E."/>
            <person name="Brettin T."/>
            <person name="Detter J.C."/>
            <person name="Han C."/>
            <person name="Larimer F."/>
            <person name="Land M."/>
            <person name="Hauser L."/>
            <person name="Markowitz V."/>
            <person name="Cheng J.-F."/>
            <person name="Hugenholtz P."/>
            <person name="Woyke T."/>
            <person name="Wu D."/>
            <person name="Pukall R."/>
            <person name="Klenk H.-P."/>
            <person name="Eisen J.A."/>
        </authorList>
    </citation>
    <scope>NUCLEOTIDE SEQUENCE [LARGE SCALE GENOMIC DNA]</scope>
    <source>
        <strain evidence="3">DSM 17836 / JCM 10339 / NBRC 14399</strain>
    </source>
</reference>
<organism evidence="2 3">
    <name type="scientific">Kribbella flavida (strain DSM 17836 / JCM 10339 / NBRC 14399)</name>
    <dbReference type="NCBI Taxonomy" id="479435"/>
    <lineage>
        <taxon>Bacteria</taxon>
        <taxon>Bacillati</taxon>
        <taxon>Actinomycetota</taxon>
        <taxon>Actinomycetes</taxon>
        <taxon>Propionibacteriales</taxon>
        <taxon>Kribbellaceae</taxon>
        <taxon>Kribbella</taxon>
    </lineage>
</organism>
<proteinExistence type="predicted"/>
<feature type="transmembrane region" description="Helical" evidence="1">
    <location>
        <begin position="556"/>
        <end position="577"/>
    </location>
</feature>
<feature type="transmembrane region" description="Helical" evidence="1">
    <location>
        <begin position="237"/>
        <end position="256"/>
    </location>
</feature>
<keyword evidence="1" id="KW-1133">Transmembrane helix</keyword>
<feature type="transmembrane region" description="Helical" evidence="1">
    <location>
        <begin position="142"/>
        <end position="162"/>
    </location>
</feature>
<feature type="transmembrane region" description="Helical" evidence="1">
    <location>
        <begin position="104"/>
        <end position="121"/>
    </location>
</feature>
<gene>
    <name evidence="2" type="ordered locus">Kfla_1084</name>
</gene>
<feature type="transmembrane region" description="Helical" evidence="1">
    <location>
        <begin position="323"/>
        <end position="339"/>
    </location>
</feature>
<feature type="transmembrane region" description="Helical" evidence="1">
    <location>
        <begin position="496"/>
        <end position="514"/>
    </location>
</feature>
<dbReference type="KEGG" id="kfl:Kfla_1084"/>
<name>D2Q2K7_KRIFD</name>
<feature type="transmembrane region" description="Helical" evidence="1">
    <location>
        <begin position="436"/>
        <end position="460"/>
    </location>
</feature>
<feature type="transmembrane region" description="Helical" evidence="1">
    <location>
        <begin position="345"/>
        <end position="362"/>
    </location>
</feature>
<dbReference type="eggNOG" id="ENOG502ZKC6">
    <property type="taxonomic scope" value="Bacteria"/>
</dbReference>
<feature type="transmembrane region" description="Helical" evidence="1">
    <location>
        <begin position="472"/>
        <end position="490"/>
    </location>
</feature>
<dbReference type="HOGENOM" id="CLU_358556_0_0_11"/>
<evidence type="ECO:0000313" key="3">
    <source>
        <dbReference type="Proteomes" id="UP000007967"/>
    </source>
</evidence>
<feature type="transmembrane region" description="Helical" evidence="1">
    <location>
        <begin position="263"/>
        <end position="282"/>
    </location>
</feature>
<keyword evidence="1" id="KW-0472">Membrane</keyword>
<feature type="transmembrane region" description="Helical" evidence="1">
    <location>
        <begin position="294"/>
        <end position="316"/>
    </location>
</feature>
<feature type="transmembrane region" description="Helical" evidence="1">
    <location>
        <begin position="23"/>
        <end position="41"/>
    </location>
</feature>
<protein>
    <submittedName>
        <fullName evidence="2">Uncharacterized protein</fullName>
    </submittedName>
</protein>
<dbReference type="AlphaFoldDB" id="D2Q2K7"/>
<feature type="transmembrane region" description="Helical" evidence="1">
    <location>
        <begin position="526"/>
        <end position="544"/>
    </location>
</feature>
<reference evidence="2 3" key="2">
    <citation type="journal article" date="2010" name="Stand. Genomic Sci.">
        <title>Complete genome sequence of Kribbella flavida type strain (IFO 14399).</title>
        <authorList>
            <person name="Pukall R."/>
            <person name="Lapidus A."/>
            <person name="Glavina Del Rio T."/>
            <person name="Copeland A."/>
            <person name="Tice H."/>
            <person name="Cheng J.-F."/>
            <person name="Lucas S."/>
            <person name="Chen F."/>
            <person name="Nolan M."/>
            <person name="LaButti K."/>
            <person name="Pati A."/>
            <person name="Ivanova N."/>
            <person name="Mavrommatis K."/>
            <person name="Mikhailova N."/>
            <person name="Pitluck S."/>
            <person name="Bruce D."/>
            <person name="Goodwin L."/>
            <person name="Land M."/>
            <person name="Hauser L."/>
            <person name="Chang Y.-J."/>
            <person name="Jeffries C.D."/>
            <person name="Chen A."/>
            <person name="Palaniappan K."/>
            <person name="Chain P."/>
            <person name="Rohde M."/>
            <person name="Goeker M."/>
            <person name="Bristow J."/>
            <person name="Eisen J.A."/>
            <person name="Markowitz V."/>
            <person name="Hugenholtz P."/>
            <person name="Kyrpides N.C."/>
            <person name="Klenk H.-P."/>
            <person name="Brettin T."/>
        </authorList>
    </citation>
    <scope>NUCLEOTIDE SEQUENCE [LARGE SCALE GENOMIC DNA]</scope>
    <source>
        <strain evidence="3">DSM 17836 / JCM 10339 / NBRC 14399</strain>
    </source>
</reference>
<sequence>MQLVENRPASVDRLRRRYSAMRLLPWLLPALVAVSGLRYAGVPADAIATYCGYFGAGVVLPGTLLLRLIWRSTGNWVEDVALGAATGTACQFIGWAGFTALGLQQWLAIWPAAVLVAFVAVPRLRRYWRIDRPAPLPLRWSWGVAIAVAVMLFGVVAGPLLYHLAPGTLENNLQQPVGTEYHQDLLYHLSMVHELMRSVPPQLPQVAGEALDYHWFANADMAAAAHITGLSAELVLFRLWLVPLTAVTMLLTAVLARQISREWPTAVIAVGILAVPAAGALIGHQRLSVVGTLIYYASPSQTFALIALVAAAFFLVEVLYRTSSSGAWVLAVTFAVLGGGAKPTVLPLLLGAVGLAGLYVAVRKRGVPWRSVIAGGILLSAGTVAMLTVTGSTGGSGFRPLAVLRAQGPSYWAATGDRSLAASGDFLLRPIAEGRVVAVVTLLAVLLVGQLGMLVGFGLLASRRMRTDPAGWFLLGGLTAGWLAFLLVDHPSSSEYYFLRGLVPFAAVAAAWMISIAIRGRSLRQGLMLAVLGVVFGVAVVPVQELVEVSELGTGWSAVLALARGPLVVLVAMLLAWHCWRRLLNAWPGLVGMGLLIPVMMTIGVSLGSTIDQAAASRASTARPVYTSKNLSFSVGEQAAARWLRENTGPHDVVATNTACWPNRKDCVALGYLVSGLGGRRTLLEGWAYTQQAMAEHGTGGNAYMFQPAPWQERAQLNRLLFSAPTAETLRQARDEYGVRWLFVDRAHDREPVVSTGTNLELQFENGAVSVFRITDDQARS</sequence>
<keyword evidence="1" id="KW-0812">Transmembrane</keyword>
<accession>D2Q2K7</accession>
<dbReference type="Proteomes" id="UP000007967">
    <property type="component" value="Chromosome"/>
</dbReference>
<feature type="transmembrane region" description="Helical" evidence="1">
    <location>
        <begin position="80"/>
        <end position="98"/>
    </location>
</feature>
<feature type="transmembrane region" description="Helical" evidence="1">
    <location>
        <begin position="47"/>
        <end position="68"/>
    </location>
</feature>